<accession>A0A0F9T8Y8</accession>
<dbReference type="AlphaFoldDB" id="A0A0F9T8Y8"/>
<evidence type="ECO:0000256" key="1">
    <source>
        <dbReference type="SAM" id="Phobius"/>
    </source>
</evidence>
<feature type="transmembrane region" description="Helical" evidence="1">
    <location>
        <begin position="6"/>
        <end position="27"/>
    </location>
</feature>
<feature type="transmembrane region" description="Helical" evidence="1">
    <location>
        <begin position="34"/>
        <end position="54"/>
    </location>
</feature>
<name>A0A0F9T8Y8_9ZZZZ</name>
<proteinExistence type="predicted"/>
<gene>
    <name evidence="2" type="ORF">LCGC14_0377710</name>
</gene>
<keyword evidence="1" id="KW-0812">Transmembrane</keyword>
<comment type="caution">
    <text evidence="2">The sequence shown here is derived from an EMBL/GenBank/DDBJ whole genome shotgun (WGS) entry which is preliminary data.</text>
</comment>
<keyword evidence="1" id="KW-1133">Transmembrane helix</keyword>
<sequence>MSDTLMIKTVCIFFWLAITPAFVYRIAIGELKEMMLPSLALSLFATTFIALQWLI</sequence>
<protein>
    <submittedName>
        <fullName evidence="2">Uncharacterized protein</fullName>
    </submittedName>
</protein>
<dbReference type="EMBL" id="LAZR01000305">
    <property type="protein sequence ID" value="KKN75669.1"/>
    <property type="molecule type" value="Genomic_DNA"/>
</dbReference>
<reference evidence="2" key="1">
    <citation type="journal article" date="2015" name="Nature">
        <title>Complex archaea that bridge the gap between prokaryotes and eukaryotes.</title>
        <authorList>
            <person name="Spang A."/>
            <person name="Saw J.H."/>
            <person name="Jorgensen S.L."/>
            <person name="Zaremba-Niedzwiedzka K."/>
            <person name="Martijn J."/>
            <person name="Lind A.E."/>
            <person name="van Eijk R."/>
            <person name="Schleper C."/>
            <person name="Guy L."/>
            <person name="Ettema T.J."/>
        </authorList>
    </citation>
    <scope>NUCLEOTIDE SEQUENCE</scope>
</reference>
<evidence type="ECO:0000313" key="2">
    <source>
        <dbReference type="EMBL" id="KKN75669.1"/>
    </source>
</evidence>
<organism evidence="2">
    <name type="scientific">marine sediment metagenome</name>
    <dbReference type="NCBI Taxonomy" id="412755"/>
    <lineage>
        <taxon>unclassified sequences</taxon>
        <taxon>metagenomes</taxon>
        <taxon>ecological metagenomes</taxon>
    </lineage>
</organism>
<keyword evidence="1" id="KW-0472">Membrane</keyword>